<evidence type="ECO:0000256" key="1">
    <source>
        <dbReference type="SAM" id="SignalP"/>
    </source>
</evidence>
<proteinExistence type="predicted"/>
<organism evidence="2 3">
    <name type="scientific">Xiphophorus couchianus</name>
    <name type="common">Monterrey platyfish</name>
    <dbReference type="NCBI Taxonomy" id="32473"/>
    <lineage>
        <taxon>Eukaryota</taxon>
        <taxon>Metazoa</taxon>
        <taxon>Chordata</taxon>
        <taxon>Craniata</taxon>
        <taxon>Vertebrata</taxon>
        <taxon>Euteleostomi</taxon>
        <taxon>Actinopterygii</taxon>
        <taxon>Neopterygii</taxon>
        <taxon>Teleostei</taxon>
        <taxon>Neoteleostei</taxon>
        <taxon>Acanthomorphata</taxon>
        <taxon>Ovalentaria</taxon>
        <taxon>Atherinomorphae</taxon>
        <taxon>Cyprinodontiformes</taxon>
        <taxon>Poeciliidae</taxon>
        <taxon>Poeciliinae</taxon>
        <taxon>Xiphophorus</taxon>
    </lineage>
</organism>
<accession>A0A3B5KQD5</accession>
<dbReference type="Proteomes" id="UP000261380">
    <property type="component" value="Unplaced"/>
</dbReference>
<evidence type="ECO:0000313" key="2">
    <source>
        <dbReference type="Ensembl" id="ENSXCOP00000000080.1"/>
    </source>
</evidence>
<keyword evidence="1" id="KW-0732">Signal</keyword>
<feature type="chain" id="PRO_5017187594" evidence="1">
    <location>
        <begin position="17"/>
        <end position="56"/>
    </location>
</feature>
<name>A0A3B5KQD5_9TELE</name>
<sequence length="56" mass="6341">CLGLLLWLVFPPILLLFGDISDENSKEFLVQVCCNNSLPSHFPEKNGIKILSRQQI</sequence>
<evidence type="ECO:0000313" key="3">
    <source>
        <dbReference type="Proteomes" id="UP000261380"/>
    </source>
</evidence>
<dbReference type="Ensembl" id="ENSXCOT00000000080.1">
    <property type="protein sequence ID" value="ENSXCOP00000000080.1"/>
    <property type="gene ID" value="ENSXCOG00000000065.1"/>
</dbReference>
<protein>
    <submittedName>
        <fullName evidence="2">Uncharacterized protein</fullName>
    </submittedName>
</protein>
<feature type="signal peptide" evidence="1">
    <location>
        <begin position="1"/>
        <end position="16"/>
    </location>
</feature>
<dbReference type="AlphaFoldDB" id="A0A3B5KQD5"/>
<reference evidence="2" key="1">
    <citation type="submission" date="2025-08" db="UniProtKB">
        <authorList>
            <consortium name="Ensembl"/>
        </authorList>
    </citation>
    <scope>IDENTIFICATION</scope>
</reference>
<reference evidence="2" key="2">
    <citation type="submission" date="2025-09" db="UniProtKB">
        <authorList>
            <consortium name="Ensembl"/>
        </authorList>
    </citation>
    <scope>IDENTIFICATION</scope>
</reference>
<keyword evidence="3" id="KW-1185">Reference proteome</keyword>